<dbReference type="Proteomes" id="UP001341840">
    <property type="component" value="Unassembled WGS sequence"/>
</dbReference>
<name>A0ABU6RPR0_9FABA</name>
<proteinExistence type="predicted"/>
<keyword evidence="2" id="KW-1185">Reference proteome</keyword>
<evidence type="ECO:0000313" key="1">
    <source>
        <dbReference type="EMBL" id="MED6126096.1"/>
    </source>
</evidence>
<evidence type="ECO:0000313" key="2">
    <source>
        <dbReference type="Proteomes" id="UP001341840"/>
    </source>
</evidence>
<accession>A0ABU6RPR0</accession>
<dbReference type="EMBL" id="JASCZI010031156">
    <property type="protein sequence ID" value="MED6126096.1"/>
    <property type="molecule type" value="Genomic_DNA"/>
</dbReference>
<sequence length="114" mass="13014">MAGKSEKGVPEQVDNEPTPLLVIPSEAWTQPHGTELYGWVASEVLGTQSKVTKEYLDAILKEDIVFAPNHNAQYKLEVPDVNERICFINHRVGEVLDWLWVYDYLFTRGWVPAD</sequence>
<protein>
    <submittedName>
        <fullName evidence="1">Uncharacterized protein</fullName>
    </submittedName>
</protein>
<organism evidence="1 2">
    <name type="scientific">Stylosanthes scabra</name>
    <dbReference type="NCBI Taxonomy" id="79078"/>
    <lineage>
        <taxon>Eukaryota</taxon>
        <taxon>Viridiplantae</taxon>
        <taxon>Streptophyta</taxon>
        <taxon>Embryophyta</taxon>
        <taxon>Tracheophyta</taxon>
        <taxon>Spermatophyta</taxon>
        <taxon>Magnoliopsida</taxon>
        <taxon>eudicotyledons</taxon>
        <taxon>Gunneridae</taxon>
        <taxon>Pentapetalae</taxon>
        <taxon>rosids</taxon>
        <taxon>fabids</taxon>
        <taxon>Fabales</taxon>
        <taxon>Fabaceae</taxon>
        <taxon>Papilionoideae</taxon>
        <taxon>50 kb inversion clade</taxon>
        <taxon>dalbergioids sensu lato</taxon>
        <taxon>Dalbergieae</taxon>
        <taxon>Pterocarpus clade</taxon>
        <taxon>Stylosanthes</taxon>
    </lineage>
</organism>
<gene>
    <name evidence="1" type="ORF">PIB30_075067</name>
</gene>
<reference evidence="1 2" key="1">
    <citation type="journal article" date="2023" name="Plants (Basel)">
        <title>Bridging the Gap: Combining Genomics and Transcriptomics Approaches to Understand Stylosanthes scabra, an Orphan Legume from the Brazilian Caatinga.</title>
        <authorList>
            <person name="Ferreira-Neto J.R.C."/>
            <person name="da Silva M.D."/>
            <person name="Binneck E."/>
            <person name="de Melo N.F."/>
            <person name="da Silva R.H."/>
            <person name="de Melo A.L.T.M."/>
            <person name="Pandolfi V."/>
            <person name="Bustamante F.O."/>
            <person name="Brasileiro-Vidal A.C."/>
            <person name="Benko-Iseppon A.M."/>
        </authorList>
    </citation>
    <scope>NUCLEOTIDE SEQUENCE [LARGE SCALE GENOMIC DNA]</scope>
    <source>
        <tissue evidence="1">Leaves</tissue>
    </source>
</reference>
<comment type="caution">
    <text evidence="1">The sequence shown here is derived from an EMBL/GenBank/DDBJ whole genome shotgun (WGS) entry which is preliminary data.</text>
</comment>